<evidence type="ECO:0000256" key="1">
    <source>
        <dbReference type="ARBA" id="ARBA00003237"/>
    </source>
</evidence>
<evidence type="ECO:0000256" key="2">
    <source>
        <dbReference type="ARBA" id="ARBA00004893"/>
    </source>
</evidence>
<dbReference type="AlphaFoldDB" id="A0A4Q1SHP7"/>
<keyword evidence="7 12" id="KW-0328">Glycosyltransferase</keyword>
<dbReference type="FunFam" id="3.90.1170.20:FF:000001">
    <property type="entry name" value="Nicotinate-nucleotide diphosphorylase (Carboxylating)"/>
    <property type="match status" value="1"/>
</dbReference>
<evidence type="ECO:0000256" key="7">
    <source>
        <dbReference type="ARBA" id="ARBA00022676"/>
    </source>
</evidence>
<evidence type="ECO:0000259" key="15">
    <source>
        <dbReference type="Pfam" id="PF02749"/>
    </source>
</evidence>
<sequence length="298" mass="32501">MDWKSKKLEAILEQALVEDKATNDITTAITVDPKLRASATVIAKQDCVISGLGSIPRFLDIFSRLDKKASGRYEVISHPEMFDGVRVKKGQALAVIRHNARVILACERVILNLMQRMSGIATATREYADAIKGTNAKVLDTRKTVPGLRLLDKYAVRCGGGENHRLDLSDGILIKNNHISLGGGVETVLKRARELRQPGQVIDIEVRTFDELNIALENGAESLLIDNMTPAQVKKAVGIVRAFEKERGVSIPTEASGGITIENIRKYALAGVDYISVGALTHSAVAVDLSMRITAEIY</sequence>
<comment type="function">
    <text evidence="1">Involved in the catabolism of quinolinic acid (QA).</text>
</comment>
<dbReference type="InterPro" id="IPR027277">
    <property type="entry name" value="NadC/ModD"/>
</dbReference>
<dbReference type="InterPro" id="IPR013785">
    <property type="entry name" value="Aldolase_TIM"/>
</dbReference>
<evidence type="ECO:0000313" key="17">
    <source>
        <dbReference type="Proteomes" id="UP000290253"/>
    </source>
</evidence>
<dbReference type="NCBIfam" id="TIGR00078">
    <property type="entry name" value="nadC"/>
    <property type="match status" value="1"/>
</dbReference>
<dbReference type="RefSeq" id="WP_129206866.1">
    <property type="nucleotide sequence ID" value="NZ_BMGU01000001.1"/>
</dbReference>
<comment type="pathway">
    <text evidence="2">Cofactor biosynthesis; NAD(+) biosynthesis; nicotinate D-ribonucleotide from quinolinate: step 1/1.</text>
</comment>
<evidence type="ECO:0000256" key="8">
    <source>
        <dbReference type="ARBA" id="ARBA00022679"/>
    </source>
</evidence>
<dbReference type="Pfam" id="PF02749">
    <property type="entry name" value="QRPTase_N"/>
    <property type="match status" value="1"/>
</dbReference>
<feature type="domain" description="Quinolinate phosphoribosyl transferase N-terminal" evidence="15">
    <location>
        <begin position="24"/>
        <end position="118"/>
    </location>
</feature>
<keyword evidence="6" id="KW-0662">Pyridine nucleotide biosynthesis</keyword>
<dbReference type="Pfam" id="PF01729">
    <property type="entry name" value="QRPTase_C"/>
    <property type="match status" value="1"/>
</dbReference>
<dbReference type="Gene3D" id="3.90.1170.20">
    <property type="entry name" value="Quinolinate phosphoribosyl transferase, N-terminal domain"/>
    <property type="match status" value="1"/>
</dbReference>
<dbReference type="SUPFAM" id="SSF54675">
    <property type="entry name" value="Nicotinate/Quinolinate PRTase N-terminal domain-like"/>
    <property type="match status" value="1"/>
</dbReference>
<feature type="binding site" evidence="13">
    <location>
        <position position="205"/>
    </location>
    <ligand>
        <name>substrate</name>
    </ligand>
</feature>
<feature type="domain" description="Quinolinate phosphoribosyl transferase C-terminal" evidence="14">
    <location>
        <begin position="120"/>
        <end position="292"/>
    </location>
</feature>
<feature type="binding site" evidence="13">
    <location>
        <position position="175"/>
    </location>
    <ligand>
        <name>substrate</name>
    </ligand>
</feature>
<organism evidence="16 17">
    <name type="scientific">Silvibacterium dinghuense</name>
    <dbReference type="NCBI Taxonomy" id="1560006"/>
    <lineage>
        <taxon>Bacteria</taxon>
        <taxon>Pseudomonadati</taxon>
        <taxon>Acidobacteriota</taxon>
        <taxon>Terriglobia</taxon>
        <taxon>Terriglobales</taxon>
        <taxon>Acidobacteriaceae</taxon>
        <taxon>Silvibacterium</taxon>
    </lineage>
</organism>
<comment type="catalytic activity">
    <reaction evidence="10">
        <text>nicotinate beta-D-ribonucleotide + CO2 + diphosphate = quinolinate + 5-phospho-alpha-D-ribose 1-diphosphate + 2 H(+)</text>
        <dbReference type="Rhea" id="RHEA:12733"/>
        <dbReference type="ChEBI" id="CHEBI:15378"/>
        <dbReference type="ChEBI" id="CHEBI:16526"/>
        <dbReference type="ChEBI" id="CHEBI:29959"/>
        <dbReference type="ChEBI" id="CHEBI:33019"/>
        <dbReference type="ChEBI" id="CHEBI:57502"/>
        <dbReference type="ChEBI" id="CHEBI:58017"/>
        <dbReference type="EC" id="2.4.2.19"/>
    </reaction>
</comment>
<evidence type="ECO:0000256" key="12">
    <source>
        <dbReference type="PIRNR" id="PIRNR006250"/>
    </source>
</evidence>
<gene>
    <name evidence="16" type="primary">nadC</name>
    <name evidence="16" type="ORF">ESZ00_03940</name>
</gene>
<dbReference type="PANTHER" id="PTHR32179:SF3">
    <property type="entry name" value="NICOTINATE-NUCLEOTIDE PYROPHOSPHORYLASE [CARBOXYLATING]"/>
    <property type="match status" value="1"/>
</dbReference>
<dbReference type="InterPro" id="IPR036068">
    <property type="entry name" value="Nicotinate_pribotase-like_C"/>
</dbReference>
<evidence type="ECO:0000313" key="16">
    <source>
        <dbReference type="EMBL" id="RXS97086.1"/>
    </source>
</evidence>
<evidence type="ECO:0000256" key="4">
    <source>
        <dbReference type="ARBA" id="ARBA00011218"/>
    </source>
</evidence>
<dbReference type="FunFam" id="3.20.20.70:FF:000030">
    <property type="entry name" value="Nicotinate-nucleotide pyrophosphorylase, carboxylating"/>
    <property type="match status" value="1"/>
</dbReference>
<keyword evidence="17" id="KW-1185">Reference proteome</keyword>
<accession>A0A4Q1SHP7</accession>
<reference evidence="16 17" key="1">
    <citation type="journal article" date="2016" name="Int. J. Syst. Evol. Microbiol.">
        <title>Acidipila dinghuensis sp. nov., an acidobacterium isolated from forest soil.</title>
        <authorList>
            <person name="Jiang Y.W."/>
            <person name="Wang J."/>
            <person name="Chen M.H."/>
            <person name="Lv Y.Y."/>
            <person name="Qiu L.H."/>
        </authorList>
    </citation>
    <scope>NUCLEOTIDE SEQUENCE [LARGE SCALE GENOMIC DNA]</scope>
    <source>
        <strain evidence="16 17">DHOF10</strain>
    </source>
</reference>
<dbReference type="Gene3D" id="3.20.20.70">
    <property type="entry name" value="Aldolase class I"/>
    <property type="match status" value="1"/>
</dbReference>
<evidence type="ECO:0000256" key="10">
    <source>
        <dbReference type="ARBA" id="ARBA00047445"/>
    </source>
</evidence>
<dbReference type="PANTHER" id="PTHR32179">
    <property type="entry name" value="NICOTINATE-NUCLEOTIDE PYROPHOSPHORYLASE [CARBOXYLATING]"/>
    <property type="match status" value="1"/>
</dbReference>
<dbReference type="InterPro" id="IPR037128">
    <property type="entry name" value="Quinolinate_PRibosylTase_N_sf"/>
</dbReference>
<feature type="binding site" evidence="13">
    <location>
        <begin position="141"/>
        <end position="143"/>
    </location>
    <ligand>
        <name>substrate</name>
    </ligand>
</feature>
<proteinExistence type="inferred from homology"/>
<dbReference type="PIRSF" id="PIRSF006250">
    <property type="entry name" value="NadC_ModD"/>
    <property type="match status" value="1"/>
</dbReference>
<dbReference type="GO" id="GO:0009435">
    <property type="term" value="P:NAD+ biosynthetic process"/>
    <property type="evidence" value="ECO:0007669"/>
    <property type="project" value="UniProtKB-UniPathway"/>
</dbReference>
<dbReference type="UniPathway" id="UPA00253">
    <property type="reaction ID" value="UER00331"/>
</dbReference>
<evidence type="ECO:0000256" key="9">
    <source>
        <dbReference type="ARBA" id="ARBA00033102"/>
    </source>
</evidence>
<comment type="caution">
    <text evidence="16">The sequence shown here is derived from an EMBL/GenBank/DDBJ whole genome shotgun (WGS) entry which is preliminary data.</text>
</comment>
<protein>
    <recommendedName>
        <fullName evidence="11">Probable nicotinate-nucleotide pyrophosphorylase [carboxylating]</fullName>
        <ecNumber evidence="5">2.4.2.19</ecNumber>
    </recommendedName>
    <alternativeName>
        <fullName evidence="9">Quinolinate phosphoribosyltransferase [decarboxylating]</fullName>
    </alternativeName>
</protein>
<evidence type="ECO:0000256" key="3">
    <source>
        <dbReference type="ARBA" id="ARBA00009400"/>
    </source>
</evidence>
<feature type="binding site" evidence="13">
    <location>
        <position position="108"/>
    </location>
    <ligand>
        <name>substrate</name>
    </ligand>
</feature>
<feature type="binding site" evidence="13">
    <location>
        <position position="165"/>
    </location>
    <ligand>
        <name>substrate</name>
    </ligand>
</feature>
<name>A0A4Q1SHP7_9BACT</name>
<dbReference type="GO" id="GO:0005737">
    <property type="term" value="C:cytoplasm"/>
    <property type="evidence" value="ECO:0007669"/>
    <property type="project" value="TreeGrafter"/>
</dbReference>
<dbReference type="EC" id="2.4.2.19" evidence="5"/>
<feature type="binding site" evidence="13">
    <location>
        <begin position="256"/>
        <end position="258"/>
    </location>
    <ligand>
        <name>substrate</name>
    </ligand>
</feature>
<evidence type="ECO:0000256" key="5">
    <source>
        <dbReference type="ARBA" id="ARBA00011944"/>
    </source>
</evidence>
<comment type="similarity">
    <text evidence="3 12">Belongs to the NadC/ModD family.</text>
</comment>
<evidence type="ECO:0000259" key="14">
    <source>
        <dbReference type="Pfam" id="PF01729"/>
    </source>
</evidence>
<dbReference type="EMBL" id="SDMK01000001">
    <property type="protein sequence ID" value="RXS97086.1"/>
    <property type="molecule type" value="Genomic_DNA"/>
</dbReference>
<feature type="binding site" evidence="13">
    <location>
        <position position="226"/>
    </location>
    <ligand>
        <name>substrate</name>
    </ligand>
</feature>
<dbReference type="GO" id="GO:0004514">
    <property type="term" value="F:nicotinate-nucleotide diphosphorylase (carboxylating) activity"/>
    <property type="evidence" value="ECO:0007669"/>
    <property type="project" value="UniProtKB-EC"/>
</dbReference>
<feature type="binding site" evidence="13">
    <location>
        <begin position="277"/>
        <end position="279"/>
    </location>
    <ligand>
        <name>substrate</name>
    </ligand>
</feature>
<dbReference type="SUPFAM" id="SSF51690">
    <property type="entry name" value="Nicotinate/Quinolinate PRTase C-terminal domain-like"/>
    <property type="match status" value="1"/>
</dbReference>
<evidence type="ECO:0000256" key="13">
    <source>
        <dbReference type="PIRSR" id="PIRSR006250-1"/>
    </source>
</evidence>
<comment type="subunit">
    <text evidence="4">Hexamer formed by 3 homodimers.</text>
</comment>
<evidence type="ECO:0000256" key="6">
    <source>
        <dbReference type="ARBA" id="ARBA00022642"/>
    </source>
</evidence>
<evidence type="ECO:0000256" key="11">
    <source>
        <dbReference type="ARBA" id="ARBA00069173"/>
    </source>
</evidence>
<dbReference type="CDD" id="cd01572">
    <property type="entry name" value="QPRTase"/>
    <property type="match status" value="1"/>
</dbReference>
<dbReference type="OrthoDB" id="9782546at2"/>
<dbReference type="InterPro" id="IPR022412">
    <property type="entry name" value="Quinolinate_PRibosylTrfase_N"/>
</dbReference>
<dbReference type="Proteomes" id="UP000290253">
    <property type="component" value="Unassembled WGS sequence"/>
</dbReference>
<dbReference type="InterPro" id="IPR002638">
    <property type="entry name" value="Quinolinate_PRibosylTrfase_C"/>
</dbReference>
<dbReference type="InterPro" id="IPR004393">
    <property type="entry name" value="NadC"/>
</dbReference>
<keyword evidence="8 12" id="KW-0808">Transferase</keyword>
<dbReference type="GO" id="GO:0034213">
    <property type="term" value="P:quinolinate catabolic process"/>
    <property type="evidence" value="ECO:0007669"/>
    <property type="project" value="TreeGrafter"/>
</dbReference>